<dbReference type="OrthoDB" id="10251639at2759"/>
<dbReference type="InParanoid" id="A0A078AKL5"/>
<dbReference type="SUPFAM" id="SSF51126">
    <property type="entry name" value="Pectin lyase-like"/>
    <property type="match status" value="2"/>
</dbReference>
<dbReference type="PANTHER" id="PTHR11319">
    <property type="entry name" value="G PROTEIN-COUPLED RECEPTOR-RELATED"/>
    <property type="match status" value="1"/>
</dbReference>
<dbReference type="EMBL" id="CCKQ01010900">
    <property type="protein sequence ID" value="CDW82426.1"/>
    <property type="molecule type" value="Genomic_DNA"/>
</dbReference>
<dbReference type="InterPro" id="IPR009030">
    <property type="entry name" value="Growth_fac_rcpt_cys_sf"/>
</dbReference>
<organism evidence="1 2">
    <name type="scientific">Stylonychia lemnae</name>
    <name type="common">Ciliate</name>
    <dbReference type="NCBI Taxonomy" id="5949"/>
    <lineage>
        <taxon>Eukaryota</taxon>
        <taxon>Sar</taxon>
        <taxon>Alveolata</taxon>
        <taxon>Ciliophora</taxon>
        <taxon>Intramacronucleata</taxon>
        <taxon>Spirotrichea</taxon>
        <taxon>Stichotrichia</taxon>
        <taxon>Sporadotrichida</taxon>
        <taxon>Oxytrichidae</taxon>
        <taxon>Stylonychinae</taxon>
        <taxon>Stylonychia</taxon>
    </lineage>
</organism>
<dbReference type="SMART" id="SM00710">
    <property type="entry name" value="PbH1"/>
    <property type="match status" value="13"/>
</dbReference>
<dbReference type="Gene3D" id="2.10.220.10">
    <property type="entry name" value="Hormone Receptor, Insulin-like Growth Factor Receptor 1, Chain A, domain 2"/>
    <property type="match status" value="1"/>
</dbReference>
<dbReference type="SUPFAM" id="SSF57184">
    <property type="entry name" value="Growth factor receptor domain"/>
    <property type="match status" value="1"/>
</dbReference>
<dbReference type="Proteomes" id="UP000039865">
    <property type="component" value="Unassembled WGS sequence"/>
</dbReference>
<dbReference type="PANTHER" id="PTHR11319:SF35">
    <property type="entry name" value="OUTER MEMBRANE PROTEIN PMPC-RELATED"/>
    <property type="match status" value="1"/>
</dbReference>
<evidence type="ECO:0000313" key="1">
    <source>
        <dbReference type="EMBL" id="CDW82426.1"/>
    </source>
</evidence>
<dbReference type="InterPro" id="IPR011050">
    <property type="entry name" value="Pectin_lyase_fold/virulence"/>
</dbReference>
<protein>
    <submittedName>
        <fullName evidence="1">Uncharacterized protein</fullName>
    </submittedName>
</protein>
<reference evidence="1 2" key="1">
    <citation type="submission" date="2014-06" db="EMBL/GenBank/DDBJ databases">
        <authorList>
            <person name="Swart Estienne"/>
        </authorList>
    </citation>
    <scope>NUCLEOTIDE SEQUENCE [LARGE SCALE GENOMIC DNA]</scope>
    <source>
        <strain evidence="1 2">130c</strain>
    </source>
</reference>
<gene>
    <name evidence="1" type="primary">Contig16464.g17532</name>
    <name evidence="1" type="ORF">STYLEM_11458</name>
</gene>
<keyword evidence="2" id="KW-1185">Reference proteome</keyword>
<name>A0A078AKL5_STYLE</name>
<dbReference type="InterPro" id="IPR006626">
    <property type="entry name" value="PbH1"/>
</dbReference>
<sequence length="2700" mass="302405">MGSKIVQYTNTGKCIEPTADKNCDICDVGYDEFLSAGVLTCADCQQSNGLYPDPLRCTMSSISTVSVFKACKDGYYNNSTMTCVTKCPRGQYGLALYNRRGTLESSYCVACSTSCYECASNGDCKSCKLMSYLSTQGFRDRTYGVCLSKSGQTTFGTIYVNHMNSQNLNDVNTIDGSYTNAYNSLQDAITRANELGAPYYNANINIILKVGGPHAMLPTDKPQYMPVYYDQYSQAGNINIYTEDESIVKVNYKLGDKWKFIIGKNFRISNIHFDAIDSILSPENDANRCLMQGSTSCCMTDYSAKEIVPKSQCIMKEKPQFINFNTCGAIIRNKKVYFNRTDIIPNSFENAYKLRSNNLQYQVFQKQEQEIASISYPGSNFCSPNNLDSTPCYGLIIQGSSFRYFGFLKEKRTSPLWVDPKLKMQFNGMIVDLEDFKGHIQILNNTFEENHVKYQTCDVGKQIKSMNKSLFVDQYPSLGIKSVIQLKSLISIVEFDYRLDIVENTFILGKNAFYQNFGYYDTNVVYIRARGVSNSDIYTTLPDNNNIFCGGYLIESNTFEQNNGCVFHSGGTLTLQCVNDLATQSTINDQYSIGSIASMKSRYLGSFTVATKVSPFNYNSYSYTVYMNQLTFQSNTITASTFTGGKALVDITSFPRIVLNSETYQKSGDASQEFNIYISNTEYSSASIEPMVPEIMKYSNLYPSTTLGLAVLKMSKVNYLSMKKVSFIEIWLVESTNYDNNRAQAIHLSEFYGQFYFDSNTFSNIIGPFTTFFTDEIQGNVLSGDDRIKGFSNPLIRIDPNDQALLYFTSSFFVYWSNIYYYLHSQNINQAQNIIPNFSNTNGIYAKQASINNIVLSDIICMYCQKPIFEVEAENLELINVSLYNFYAGSSVMGINGIGNIFKIYIRKPYRTSLGEVVIQNLTIKTIFSKTQSFGWNGRIFDIVYRKSDNELEPNSTQIQISDLNIIDIYSQGDGPVFKFDVNTIKVSITNMYCVNNIAGASQYYYNGMGGSIWIASAGSMIIDQLEAIDVFAFQYGQQRGGGGRFLYSSHSQDNFVFNLTNSSITCHQYYYLESSVYQNILDNYFDQGSAIFINGTGKQSNINVINSQFSGCASAQYGAGLRIQGSGITNFTLYNTSFVNQNSLLGGSIYCSKCRIIQMSQNKFDKGNANQALDVYLLEPLSPILIDQNQFNGNTDSRVNLNKPGAAIAILDSIYDQSEVLEIYLTSKNDFIDYQTFTNYKTSSGSALSVKSNRKVSIYIDKTQFSNMYSSSSSGLINLELSQPQEIKLNFTNSNISVVNCKGGAILQIPSNHLKSTILVENSIISQITMDQGYGGLFNLESTQQNVIEISNTQITSVSYPIYGGIANMRGKNNTLIIRNNSRISQIKSNVLGGIVYMAGDKDQKVLVSNSQIDDIQSYISGFGFIRGSTTYIDIIENSIISFSQSQYSGGLFNIYTSLDTFLTIKQSTITYMQTAISGALADIQGSNIYISFQTVELSNFYALEDGGCLNLISSGNISINAGGTSKFINLTSAKNGGFISSSSKNIQVSIDGLFTNSTFAKENGGFIHSKFDQTQNMSIKNSKFNQFRSSLEGQFSYAFGNNQDSTMTLDIYDTLFKSSNYDINSDAWAFVDDQISKQSYNSSNAFYFSDSLQRVDINSFRNTYQDLFVSQYSSYFYLDERIFLKDEKSIFERNAALYGQIYCFYCNAYFYQTQFIDNYALNGGALYLVGQFNVNLQEIYMDYNVAAQYGGGIYIEGYDENKLNISDCNIKYLRANIEGGFIYSTHDDLNIIVRNCSLQSISSELNGGVFYIDKGKNLYLEDLKMRDLISGQGALLYSIYPGFNLSIINSEIIMQNNYGQNPFLFQEKITELKGTLVYLENSNIVYSENNVFKECVSFNEGGAFRLKNINQFMDHNSTFDGNVAIFGGSFSLQNTIAYFNKTKFTRNRAVVGAIFKLYQNSHIILHDFYSSDSQAYENGGFIHAEDLTQEDNLIQIQIQGKESIIENSTTFSGLGGVFYLNGQSISLKVTDSLQLSQDPKSFDICTLIYSQQSSEIIISNLTSIESRGYYYNELEIQGSILTSLSQYTKLEVKNSRILCTKLLENNHNKGPAFVIMDNIQGFQGYNNTFENCSDGQYGGVFHLRNTILNLTGYSKFINNNADFGGVIYSYYSSVNLHNASIINSSASISGGVIYAFGKAQFNLTDINITLAYSKGDGGFIYSKNTIDNEESYFNFSGRISIEHLSSDSNGGGFYLDNPQIDIWMNNDPIFIKNVSAMKGSGGVFYIQRARAIQIKNSQFIDYKSRNDGSFMYSQSENLELLIKNNTFQCNSTNNPRFKSQEVSENYGGSFLIKNAENIVISVGNTFSQCYDCDRGGAFGLVYSQLVDYKSYFNSLSAVLGGAIYCSYCKLTLNSSYFENNYAHDGGQIAIFERIQGFKSNNVTFKLSKAYLNGGVFYFKASEKFSNQIDVAIENITAIDTDAQKGGVFSINDNSMNLFISNIYVNYTLAGTGGIFLIESIKSLTIQKPAIFYGNQASASCNFMNAYGESASYYLYDLQIISQELYIDTDFIDSEYQPQQNRSDIKLFPNTFSFKSSQNVVIERANIFNNFIGGYGGVYYLEDVENFTDLDSVYANMSAVFGGFMAAKNSSIRLENIFVDQSLARTGGVFHLENYLPLTIDNCTFTNIKSLGHWNTFTT</sequence>
<proteinExistence type="predicted"/>
<accession>A0A078AKL5</accession>
<evidence type="ECO:0000313" key="2">
    <source>
        <dbReference type="Proteomes" id="UP000039865"/>
    </source>
</evidence>